<evidence type="ECO:0000313" key="1">
    <source>
        <dbReference type="EMBL" id="THC89347.1"/>
    </source>
</evidence>
<protein>
    <submittedName>
        <fullName evidence="1">Uncharacterized protein</fullName>
    </submittedName>
</protein>
<comment type="caution">
    <text evidence="1">The sequence shown here is derived from an EMBL/GenBank/DDBJ whole genome shotgun (WGS) entry which is preliminary data.</text>
</comment>
<evidence type="ECO:0000313" key="2">
    <source>
        <dbReference type="Proteomes" id="UP000308092"/>
    </source>
</evidence>
<dbReference type="Proteomes" id="UP000308092">
    <property type="component" value="Unassembled WGS sequence"/>
</dbReference>
<proteinExistence type="predicted"/>
<gene>
    <name evidence="1" type="ORF">EYZ11_011214</name>
</gene>
<accession>A0A4S3J5K0</accession>
<sequence>MCSALSKKLTCMANHAMNHNFDQGNTKIRL</sequence>
<dbReference type="VEuPathDB" id="FungiDB:EYZ11_011214"/>
<keyword evidence="2" id="KW-1185">Reference proteome</keyword>
<dbReference type="EMBL" id="SOSA01000670">
    <property type="protein sequence ID" value="THC89347.1"/>
    <property type="molecule type" value="Genomic_DNA"/>
</dbReference>
<reference evidence="1 2" key="1">
    <citation type="submission" date="2019-03" db="EMBL/GenBank/DDBJ databases">
        <title>The genome sequence of a newly discovered highly antifungal drug resistant Aspergillus species, Aspergillus tanneri NIH 1004.</title>
        <authorList>
            <person name="Mounaud S."/>
            <person name="Singh I."/>
            <person name="Joardar V."/>
            <person name="Pakala S."/>
            <person name="Pakala S."/>
            <person name="Venepally P."/>
            <person name="Hoover J."/>
            <person name="Nierman W."/>
            <person name="Chung J."/>
            <person name="Losada L."/>
        </authorList>
    </citation>
    <scope>NUCLEOTIDE SEQUENCE [LARGE SCALE GENOMIC DNA]</scope>
    <source>
        <strain evidence="1 2">NIH1004</strain>
    </source>
</reference>
<organism evidence="1 2">
    <name type="scientific">Aspergillus tanneri</name>
    <dbReference type="NCBI Taxonomy" id="1220188"/>
    <lineage>
        <taxon>Eukaryota</taxon>
        <taxon>Fungi</taxon>
        <taxon>Dikarya</taxon>
        <taxon>Ascomycota</taxon>
        <taxon>Pezizomycotina</taxon>
        <taxon>Eurotiomycetes</taxon>
        <taxon>Eurotiomycetidae</taxon>
        <taxon>Eurotiales</taxon>
        <taxon>Aspergillaceae</taxon>
        <taxon>Aspergillus</taxon>
        <taxon>Aspergillus subgen. Circumdati</taxon>
    </lineage>
</organism>
<name>A0A4S3J5K0_9EURO</name>
<dbReference type="AlphaFoldDB" id="A0A4S3J5K0"/>